<evidence type="ECO:0000256" key="7">
    <source>
        <dbReference type="ARBA" id="ARBA00023135"/>
    </source>
</evidence>
<dbReference type="Pfam" id="PF17004">
    <property type="entry name" value="SRP_TPR_like"/>
    <property type="match status" value="1"/>
</dbReference>
<reference evidence="12" key="1">
    <citation type="journal article" date="2012" name="Proc. Natl. Acad. Sci. U.S.A.">
        <title>Antigenic diversity is generated by distinct evolutionary mechanisms in African trypanosome species.</title>
        <authorList>
            <person name="Jackson A.P."/>
            <person name="Berry A."/>
            <person name="Aslett M."/>
            <person name="Allison H.C."/>
            <person name="Burton P."/>
            <person name="Vavrova-Anderson J."/>
            <person name="Brown R."/>
            <person name="Browne H."/>
            <person name="Corton N."/>
            <person name="Hauser H."/>
            <person name="Gamble J."/>
            <person name="Gilderthorp R."/>
            <person name="Marcello L."/>
            <person name="McQuillan J."/>
            <person name="Otto T.D."/>
            <person name="Quail M.A."/>
            <person name="Sanders M.J."/>
            <person name="van Tonder A."/>
            <person name="Ginger M.L."/>
            <person name="Field M.C."/>
            <person name="Barry J.D."/>
            <person name="Hertz-Fowler C."/>
            <person name="Berriman M."/>
        </authorList>
    </citation>
    <scope>NUCLEOTIDE SEQUENCE</scope>
    <source>
        <strain evidence="12">IL3000</strain>
    </source>
</reference>
<dbReference type="VEuPathDB" id="TriTrypDB:TcIL3000_10_13310"/>
<evidence type="ECO:0000256" key="5">
    <source>
        <dbReference type="ARBA" id="ARBA00022490"/>
    </source>
</evidence>
<dbReference type="InterPro" id="IPR011990">
    <property type="entry name" value="TPR-like_helical_dom_sf"/>
</dbReference>
<dbReference type="AlphaFoldDB" id="G0UYT1"/>
<evidence type="ECO:0000256" key="1">
    <source>
        <dbReference type="ARBA" id="ARBA00004240"/>
    </source>
</evidence>
<dbReference type="Pfam" id="PF08492">
    <property type="entry name" value="SRP72"/>
    <property type="match status" value="1"/>
</dbReference>
<dbReference type="GO" id="GO:0043022">
    <property type="term" value="F:ribosome binding"/>
    <property type="evidence" value="ECO:0007669"/>
    <property type="project" value="TreeGrafter"/>
</dbReference>
<evidence type="ECO:0000313" key="12">
    <source>
        <dbReference type="EMBL" id="CCC94548.1"/>
    </source>
</evidence>
<dbReference type="Gene3D" id="1.25.40.10">
    <property type="entry name" value="Tetratricopeptide repeat domain"/>
    <property type="match status" value="2"/>
</dbReference>
<dbReference type="GO" id="GO:0008312">
    <property type="term" value="F:7S RNA binding"/>
    <property type="evidence" value="ECO:0007669"/>
    <property type="project" value="InterPro"/>
</dbReference>
<proteinExistence type="inferred from homology"/>
<dbReference type="GO" id="GO:0005786">
    <property type="term" value="C:signal recognition particle, endoplasmic reticulum targeting"/>
    <property type="evidence" value="ECO:0007669"/>
    <property type="project" value="UniProtKB-UniRule"/>
</dbReference>
<dbReference type="PANTHER" id="PTHR14094">
    <property type="entry name" value="SIGNAL RECOGNITION PARTICLE 72"/>
    <property type="match status" value="1"/>
</dbReference>
<dbReference type="InterPro" id="IPR026270">
    <property type="entry name" value="SRP72"/>
</dbReference>
<evidence type="ECO:0000256" key="3">
    <source>
        <dbReference type="ARBA" id="ARBA00007676"/>
    </source>
</evidence>
<dbReference type="PIRSF" id="PIRSF038922">
    <property type="entry name" value="SRP72"/>
    <property type="match status" value="1"/>
</dbReference>
<protein>
    <recommendedName>
        <fullName evidence="4 9">Signal recognition particle subunit SRP72</fullName>
    </recommendedName>
</protein>
<keyword evidence="7 9" id="KW-0733">Signal recognition particle</keyword>
<feature type="compositionally biased region" description="Basic and acidic residues" evidence="10">
    <location>
        <begin position="619"/>
        <end position="628"/>
    </location>
</feature>
<keyword evidence="6" id="KW-0256">Endoplasmic reticulum</keyword>
<feature type="region of interest" description="Disordered" evidence="10">
    <location>
        <begin position="655"/>
        <end position="678"/>
    </location>
</feature>
<organism evidence="12">
    <name type="scientific">Trypanosoma congolense (strain IL3000)</name>
    <dbReference type="NCBI Taxonomy" id="1068625"/>
    <lineage>
        <taxon>Eukaryota</taxon>
        <taxon>Discoba</taxon>
        <taxon>Euglenozoa</taxon>
        <taxon>Kinetoplastea</taxon>
        <taxon>Metakinetoplastina</taxon>
        <taxon>Trypanosomatida</taxon>
        <taxon>Trypanosomatidae</taxon>
        <taxon>Trypanosoma</taxon>
        <taxon>Nannomonas</taxon>
    </lineage>
</organism>
<comment type="subcellular location">
    <subcellularLocation>
        <location evidence="2 9">Cytoplasm</location>
    </subcellularLocation>
    <subcellularLocation>
        <location evidence="1">Endoplasmic reticulum</location>
    </subcellularLocation>
</comment>
<comment type="similarity">
    <text evidence="3 9">Belongs to the SRP72 family.</text>
</comment>
<keyword evidence="8 9" id="KW-0687">Ribonucleoprotein</keyword>
<name>G0UYT1_TRYCI</name>
<dbReference type="GO" id="GO:0006614">
    <property type="term" value="P:SRP-dependent cotranslational protein targeting to membrane"/>
    <property type="evidence" value="ECO:0007669"/>
    <property type="project" value="UniProtKB-UniRule"/>
</dbReference>
<dbReference type="InterPro" id="IPR031545">
    <property type="entry name" value="SRP72_TPR-like"/>
</dbReference>
<comment type="function">
    <text evidence="9">Component of the signal recognition particle (SRP) complex, a ribonucleoprotein complex that mediates the cotranslational targeting of secretory and membrane proteins to the endoplasmic reticulum (ER).</text>
</comment>
<feature type="region of interest" description="Disordered" evidence="10">
    <location>
        <begin position="597"/>
        <end position="628"/>
    </location>
</feature>
<dbReference type="SUPFAM" id="SSF48452">
    <property type="entry name" value="TPR-like"/>
    <property type="match status" value="2"/>
</dbReference>
<evidence type="ECO:0000256" key="6">
    <source>
        <dbReference type="ARBA" id="ARBA00022824"/>
    </source>
</evidence>
<dbReference type="PANTHER" id="PTHR14094:SF9">
    <property type="entry name" value="SIGNAL RECOGNITION PARTICLE SUBUNIT SRP72"/>
    <property type="match status" value="1"/>
</dbReference>
<feature type="compositionally biased region" description="Basic residues" evidence="10">
    <location>
        <begin position="603"/>
        <end position="618"/>
    </location>
</feature>
<dbReference type="EMBL" id="HE575323">
    <property type="protein sequence ID" value="CCC94548.1"/>
    <property type="molecule type" value="Genomic_DNA"/>
</dbReference>
<feature type="domain" description="Signal recognition particle SRP72 subunit RNA-binding" evidence="11">
    <location>
        <begin position="581"/>
        <end position="639"/>
    </location>
</feature>
<evidence type="ECO:0000256" key="9">
    <source>
        <dbReference type="PIRNR" id="PIRNR038922"/>
    </source>
</evidence>
<keyword evidence="5 9" id="KW-0963">Cytoplasm</keyword>
<evidence type="ECO:0000256" key="10">
    <source>
        <dbReference type="SAM" id="MobiDB-lite"/>
    </source>
</evidence>
<gene>
    <name evidence="12" type="ORF">TCIL3000_10_13310</name>
</gene>
<evidence type="ECO:0000256" key="2">
    <source>
        <dbReference type="ARBA" id="ARBA00004496"/>
    </source>
</evidence>
<feature type="compositionally biased region" description="Basic and acidic residues" evidence="10">
    <location>
        <begin position="655"/>
        <end position="669"/>
    </location>
</feature>
<dbReference type="GO" id="GO:0005783">
    <property type="term" value="C:endoplasmic reticulum"/>
    <property type="evidence" value="ECO:0007669"/>
    <property type="project" value="UniProtKB-SubCell"/>
</dbReference>
<accession>G0UYT1</accession>
<dbReference type="InterPro" id="IPR013699">
    <property type="entry name" value="Signal_recog_part_SRP72_RNA-bd"/>
</dbReference>
<evidence type="ECO:0000256" key="8">
    <source>
        <dbReference type="ARBA" id="ARBA00023274"/>
    </source>
</evidence>
<evidence type="ECO:0000256" key="4">
    <source>
        <dbReference type="ARBA" id="ARBA00018350"/>
    </source>
</evidence>
<evidence type="ECO:0000259" key="11">
    <source>
        <dbReference type="Pfam" id="PF08492"/>
    </source>
</evidence>
<sequence length="678" mass="76828">MSDVAKFVRQLERLIETGTEPPRVLPAIEKILHVDPRNMFALRCKVVCLLHQDKHTAALAALDQMSSIDPSLNSKSQEFAFHKAYCHYRLMDDRQAQEVLKRAPHTSDHVPSQHLLAQAHYRQEEYEEAANIYETLLKKKSFRDEQEEAELITNYAAACTTMDVQRTQSIVRAADVKTADMLYNVATAQIEVQDYAGALHMLKQAEVACARAHSKSRLRSFEDACAKTDDERCAMLDVKGSPERLFFNDVANIWVQMAYVHHVTHHEDKAVALLTFVLKYRPASEVTIAVASTNWAAIQRHKDFFDTYRKLKLAQNPAVNSRLTSRQRVAIHYNIAMLLLHTGNFTRFKRQVELVANDYPQSDLTHALKLALAVGETKKKKHSGEKTVSEYLDNYKKSMALQQEQQQQQQRKPAVGRLLPLIAAQIFLDNGDLEHAIESLSSAADDVRQKPCTLVTLVTWRVQLGDVAGAKKLLAEYAAASQKNLDLVKAIILWSVRFLSARGLHNDGVDVILESQKVAPALQKDKETLALMALCLSHYDMQAARSCLSGIPEAGIEDWVGPVQMTSSSIAELVAHKPSRQQIESFGYRRVVENDEADDAGLKGKRSARRPRPMRRPPKNTDARIDPERWIPMSHRSYIKDLPERRKRELKRLRAFEQEQKRHQAEKRKLAMAAASVA</sequence>